<comment type="catalytic activity">
    <reaction evidence="1">
        <text>2 (2E,6E,10E)-geranylgeranyl diphosphate = 15-cis-phytoene + 2 diphosphate</text>
        <dbReference type="Rhea" id="RHEA:34475"/>
        <dbReference type="ChEBI" id="CHEBI:27787"/>
        <dbReference type="ChEBI" id="CHEBI:33019"/>
        <dbReference type="ChEBI" id="CHEBI:58756"/>
        <dbReference type="EC" id="2.5.1.32"/>
    </reaction>
</comment>
<dbReference type="SFLD" id="SFLDG01018">
    <property type="entry name" value="Squalene/Phytoene_Synthase_Lik"/>
    <property type="match status" value="1"/>
</dbReference>
<reference evidence="5 6" key="1">
    <citation type="journal article" date="2021" name="Sci. Rep.">
        <title>The genome of the diatom Chaetoceros tenuissimus carries an ancient integrated fragment of an extant virus.</title>
        <authorList>
            <person name="Hongo Y."/>
            <person name="Kimura K."/>
            <person name="Takaki Y."/>
            <person name="Yoshida Y."/>
            <person name="Baba S."/>
            <person name="Kobayashi G."/>
            <person name="Nagasaki K."/>
            <person name="Hano T."/>
            <person name="Tomaru Y."/>
        </authorList>
    </citation>
    <scope>NUCLEOTIDE SEQUENCE [LARGE SCALE GENOMIC DNA]</scope>
    <source>
        <strain evidence="5 6">NIES-3715</strain>
    </source>
</reference>
<dbReference type="CDD" id="cd00683">
    <property type="entry name" value="Trans_IPPS_HH"/>
    <property type="match status" value="1"/>
</dbReference>
<organism evidence="5 6">
    <name type="scientific">Chaetoceros tenuissimus</name>
    <dbReference type="NCBI Taxonomy" id="426638"/>
    <lineage>
        <taxon>Eukaryota</taxon>
        <taxon>Sar</taxon>
        <taxon>Stramenopiles</taxon>
        <taxon>Ochrophyta</taxon>
        <taxon>Bacillariophyta</taxon>
        <taxon>Coscinodiscophyceae</taxon>
        <taxon>Chaetocerotophycidae</taxon>
        <taxon>Chaetocerotales</taxon>
        <taxon>Chaetocerotaceae</taxon>
        <taxon>Chaetoceros</taxon>
    </lineage>
</organism>
<dbReference type="EMBL" id="BLLK01000045">
    <property type="protein sequence ID" value="GFH52512.1"/>
    <property type="molecule type" value="Genomic_DNA"/>
</dbReference>
<dbReference type="Proteomes" id="UP001054902">
    <property type="component" value="Unassembled WGS sequence"/>
</dbReference>
<dbReference type="GO" id="GO:0051996">
    <property type="term" value="F:squalene synthase [NAD(P)H] activity"/>
    <property type="evidence" value="ECO:0007669"/>
    <property type="project" value="InterPro"/>
</dbReference>
<evidence type="ECO:0000256" key="1">
    <source>
        <dbReference type="ARBA" id="ARBA00001805"/>
    </source>
</evidence>
<dbReference type="InterPro" id="IPR033904">
    <property type="entry name" value="Trans_IPPS_HH"/>
</dbReference>
<evidence type="ECO:0000313" key="5">
    <source>
        <dbReference type="EMBL" id="GFH52512.1"/>
    </source>
</evidence>
<dbReference type="InterPro" id="IPR002060">
    <property type="entry name" value="Squ/phyt_synthse"/>
</dbReference>
<evidence type="ECO:0000256" key="2">
    <source>
        <dbReference type="ARBA" id="ARBA00012396"/>
    </source>
</evidence>
<protein>
    <recommendedName>
        <fullName evidence="2">15-cis-phytoene synthase</fullName>
        <ecNumber evidence="2">2.5.1.32</ecNumber>
    </recommendedName>
</protein>
<dbReference type="InterPro" id="IPR008949">
    <property type="entry name" value="Isoprenoid_synthase_dom_sf"/>
</dbReference>
<dbReference type="GO" id="GO:0004311">
    <property type="term" value="F:geranylgeranyl diphosphate synthase activity"/>
    <property type="evidence" value="ECO:0007669"/>
    <property type="project" value="InterPro"/>
</dbReference>
<sequence length="359" mass="40529">MALLTSNRSLSCFLGWYFAAFFLNYPNLSGGGVEAFVSSSTTPTTRHPFNTKPCCPARTFSQGLKASSNLELDTVLQDIQSIDDLMQTYDPILLFARRLLPEQTAKDASALYAWCRRLDEITDDPNADVETIQQRLDIWQRRFEKICNNEPVDDMDAALTECLSRSESLTKEPFEDMIQGMRNDAVLNRRIKTMDELEEYAYQVAGTVGVMLLPLLKADMKNAKEPAIALGKAIQLINILRDASFDVSLGRIYLPQELLNEYHVLEEDIMNYKSSKEYCAVVKHVADRATDLLEQAEEGKKSLPGLGPLFVQIIIELYREYLEKLESFGYDNLNTKGERVRISSLQKLGSVVKAVGKII</sequence>
<evidence type="ECO:0000256" key="3">
    <source>
        <dbReference type="ARBA" id="ARBA00022679"/>
    </source>
</evidence>
<evidence type="ECO:0000256" key="4">
    <source>
        <dbReference type="ARBA" id="ARBA00022746"/>
    </source>
</evidence>
<keyword evidence="6" id="KW-1185">Reference proteome</keyword>
<dbReference type="GO" id="GO:0016117">
    <property type="term" value="P:carotenoid biosynthetic process"/>
    <property type="evidence" value="ECO:0007669"/>
    <property type="project" value="UniProtKB-KW"/>
</dbReference>
<dbReference type="SFLD" id="SFLDS00005">
    <property type="entry name" value="Isoprenoid_Synthase_Type_I"/>
    <property type="match status" value="1"/>
</dbReference>
<keyword evidence="4" id="KW-0125">Carotenoid biosynthesis</keyword>
<dbReference type="SFLD" id="SFLDG01212">
    <property type="entry name" value="Phytoene_synthase_like"/>
    <property type="match status" value="1"/>
</dbReference>
<dbReference type="PANTHER" id="PTHR31480">
    <property type="entry name" value="BIFUNCTIONAL LYCOPENE CYCLASE/PHYTOENE SYNTHASE"/>
    <property type="match status" value="1"/>
</dbReference>
<dbReference type="EC" id="2.5.1.32" evidence="2"/>
<dbReference type="Gene3D" id="1.10.600.10">
    <property type="entry name" value="Farnesyl Diphosphate Synthase"/>
    <property type="match status" value="1"/>
</dbReference>
<gene>
    <name evidence="5" type="ORF">CTEN210_08988</name>
</gene>
<proteinExistence type="predicted"/>
<name>A0AAD3CUK9_9STRA</name>
<dbReference type="InterPro" id="IPR044843">
    <property type="entry name" value="Trans_IPPS_bact-type"/>
</dbReference>
<dbReference type="AlphaFoldDB" id="A0AAD3CUK9"/>
<dbReference type="PROSITE" id="PS01044">
    <property type="entry name" value="SQUALEN_PHYTOEN_SYN_1"/>
    <property type="match status" value="1"/>
</dbReference>
<dbReference type="Pfam" id="PF00494">
    <property type="entry name" value="SQS_PSY"/>
    <property type="match status" value="1"/>
</dbReference>
<comment type="caution">
    <text evidence="5">The sequence shown here is derived from an EMBL/GenBank/DDBJ whole genome shotgun (WGS) entry which is preliminary data.</text>
</comment>
<keyword evidence="3" id="KW-0808">Transferase</keyword>
<accession>A0AAD3CUK9</accession>
<dbReference type="SUPFAM" id="SSF48576">
    <property type="entry name" value="Terpenoid synthases"/>
    <property type="match status" value="1"/>
</dbReference>
<dbReference type="InterPro" id="IPR019845">
    <property type="entry name" value="Squalene/phytoene_synthase_CS"/>
</dbReference>
<evidence type="ECO:0000313" key="6">
    <source>
        <dbReference type="Proteomes" id="UP001054902"/>
    </source>
</evidence>